<keyword evidence="6 7" id="KW-0539">Nucleus</keyword>
<feature type="region of interest" description="Disordered" evidence="8">
    <location>
        <begin position="240"/>
        <end position="263"/>
    </location>
</feature>
<evidence type="ECO:0000256" key="4">
    <source>
        <dbReference type="ARBA" id="ARBA00023125"/>
    </source>
</evidence>
<gene>
    <name evidence="10" type="ORF">WMSIL1_LOCUS9553</name>
</gene>
<dbReference type="Gene3D" id="1.10.150.50">
    <property type="entry name" value="Transcription Factor, Ets-1"/>
    <property type="match status" value="1"/>
</dbReference>
<organism evidence="10 11">
    <name type="scientific">Hymenolepis diminuta</name>
    <name type="common">Rat tapeworm</name>
    <dbReference type="NCBI Taxonomy" id="6216"/>
    <lineage>
        <taxon>Eukaryota</taxon>
        <taxon>Metazoa</taxon>
        <taxon>Spiralia</taxon>
        <taxon>Lophotrochozoa</taxon>
        <taxon>Platyhelminthes</taxon>
        <taxon>Cestoda</taxon>
        <taxon>Eucestoda</taxon>
        <taxon>Cyclophyllidea</taxon>
        <taxon>Hymenolepididae</taxon>
        <taxon>Hymenolepis</taxon>
    </lineage>
</organism>
<proteinExistence type="inferred from homology"/>
<evidence type="ECO:0000256" key="8">
    <source>
        <dbReference type="SAM" id="MobiDB-lite"/>
    </source>
</evidence>
<comment type="similarity">
    <text evidence="2">Belongs to the grh/CP2 family. CP2 subfamily.</text>
</comment>
<accession>A0A564YU82</accession>
<dbReference type="GO" id="GO:0001228">
    <property type="term" value="F:DNA-binding transcription activator activity, RNA polymerase II-specific"/>
    <property type="evidence" value="ECO:0007669"/>
    <property type="project" value="TreeGrafter"/>
</dbReference>
<evidence type="ECO:0000313" key="11">
    <source>
        <dbReference type="Proteomes" id="UP000321570"/>
    </source>
</evidence>
<evidence type="ECO:0000256" key="7">
    <source>
        <dbReference type="PROSITE-ProRule" id="PRU01313"/>
    </source>
</evidence>
<evidence type="ECO:0000313" key="10">
    <source>
        <dbReference type="EMBL" id="VUZ50736.1"/>
    </source>
</evidence>
<evidence type="ECO:0000256" key="1">
    <source>
        <dbReference type="ARBA" id="ARBA00004123"/>
    </source>
</evidence>
<keyword evidence="5" id="KW-0804">Transcription</keyword>
<feature type="domain" description="Grh/CP2 DB" evidence="9">
    <location>
        <begin position="69"/>
        <end position="299"/>
    </location>
</feature>
<feature type="compositionally biased region" description="Polar residues" evidence="8">
    <location>
        <begin position="608"/>
        <end position="617"/>
    </location>
</feature>
<dbReference type="PANTHER" id="PTHR11037">
    <property type="entry name" value="TRANSCRIPTION FACTOR CP2"/>
    <property type="match status" value="1"/>
</dbReference>
<dbReference type="Pfam" id="PF18016">
    <property type="entry name" value="SAM_3"/>
    <property type="match status" value="1"/>
</dbReference>
<protein>
    <recommendedName>
        <fullName evidence="9">Grh/CP2 DB domain-containing protein</fullName>
    </recommendedName>
</protein>
<evidence type="ECO:0000256" key="2">
    <source>
        <dbReference type="ARBA" id="ARBA00010852"/>
    </source>
</evidence>
<dbReference type="PROSITE" id="PS51968">
    <property type="entry name" value="GRH_CP2_DB"/>
    <property type="match status" value="1"/>
</dbReference>
<feature type="compositionally biased region" description="Polar residues" evidence="8">
    <location>
        <begin position="531"/>
        <end position="541"/>
    </location>
</feature>
<dbReference type="Pfam" id="PF25416">
    <property type="entry name" value="GRHL1_C"/>
    <property type="match status" value="1"/>
</dbReference>
<feature type="compositionally biased region" description="Basic and acidic residues" evidence="8">
    <location>
        <begin position="240"/>
        <end position="261"/>
    </location>
</feature>
<dbReference type="InterPro" id="IPR007604">
    <property type="entry name" value="CP2"/>
</dbReference>
<keyword evidence="3" id="KW-0805">Transcription regulation</keyword>
<name>A0A564YU82_HYMDI</name>
<feature type="region of interest" description="Disordered" evidence="8">
    <location>
        <begin position="531"/>
        <end position="699"/>
    </location>
</feature>
<dbReference type="InterPro" id="IPR040167">
    <property type="entry name" value="TF_CP2-like"/>
</dbReference>
<feature type="compositionally biased region" description="Basic and acidic residues" evidence="8">
    <location>
        <begin position="558"/>
        <end position="572"/>
    </location>
</feature>
<feature type="compositionally biased region" description="Polar residues" evidence="8">
    <location>
        <begin position="585"/>
        <end position="594"/>
    </location>
</feature>
<dbReference type="GO" id="GO:0000978">
    <property type="term" value="F:RNA polymerase II cis-regulatory region sequence-specific DNA binding"/>
    <property type="evidence" value="ECO:0007669"/>
    <property type="project" value="TreeGrafter"/>
</dbReference>
<dbReference type="AlphaFoldDB" id="A0A564YU82"/>
<evidence type="ECO:0000256" key="3">
    <source>
        <dbReference type="ARBA" id="ARBA00023015"/>
    </source>
</evidence>
<evidence type="ECO:0000259" key="9">
    <source>
        <dbReference type="PROSITE" id="PS51968"/>
    </source>
</evidence>
<evidence type="ECO:0000256" key="6">
    <source>
        <dbReference type="ARBA" id="ARBA00023242"/>
    </source>
</evidence>
<dbReference type="Pfam" id="PF04516">
    <property type="entry name" value="CP2"/>
    <property type="match status" value="1"/>
</dbReference>
<dbReference type="EMBL" id="CABIJS010000388">
    <property type="protein sequence ID" value="VUZ50736.1"/>
    <property type="molecule type" value="Genomic_DNA"/>
</dbReference>
<dbReference type="GO" id="GO:0005634">
    <property type="term" value="C:nucleus"/>
    <property type="evidence" value="ECO:0007669"/>
    <property type="project" value="UniProtKB-SubCell"/>
</dbReference>
<dbReference type="InterPro" id="IPR013761">
    <property type="entry name" value="SAM/pointed_sf"/>
</dbReference>
<dbReference type="InterPro" id="IPR041418">
    <property type="entry name" value="SAM_3"/>
</dbReference>
<comment type="subcellular location">
    <subcellularLocation>
        <location evidence="1 7">Nucleus</location>
    </subcellularLocation>
</comment>
<evidence type="ECO:0000256" key="5">
    <source>
        <dbReference type="ARBA" id="ARBA00023163"/>
    </source>
</evidence>
<keyword evidence="4 7" id="KW-0238">DNA-binding</keyword>
<keyword evidence="11" id="KW-1185">Reference proteome</keyword>
<dbReference type="InterPro" id="IPR057520">
    <property type="entry name" value="GRHL1/CP2_C"/>
</dbReference>
<dbReference type="PANTHER" id="PTHR11037:SF21">
    <property type="entry name" value="GEMINI, ISOFORM C"/>
    <property type="match status" value="1"/>
</dbReference>
<feature type="compositionally biased region" description="Polar residues" evidence="8">
    <location>
        <begin position="668"/>
        <end position="685"/>
    </location>
</feature>
<reference evidence="10 11" key="1">
    <citation type="submission" date="2019-07" db="EMBL/GenBank/DDBJ databases">
        <authorList>
            <person name="Jastrzebski P J."/>
            <person name="Paukszto L."/>
            <person name="Jastrzebski P J."/>
        </authorList>
    </citation>
    <scope>NUCLEOTIDE SEQUENCE [LARGE SCALE GENOMIC DNA]</scope>
    <source>
        <strain evidence="10 11">WMS-il1</strain>
    </source>
</reference>
<dbReference type="Proteomes" id="UP000321570">
    <property type="component" value="Unassembled WGS sequence"/>
</dbReference>
<feature type="compositionally biased region" description="Acidic residues" evidence="8">
    <location>
        <begin position="636"/>
        <end position="651"/>
    </location>
</feature>
<sequence length="865" mass="95541">MDSESGYDFILEEPTVEVDSTLLSLNSDMSDTMFNMSDALHALPSDLQLTETENDAQMGKRKSKNVYYPYTTPLTIELKAITSPATLLSEDSLTYLNQDQPYTIEISDSHGDKPAIIKSVVRICFYQERIQVNEAKHLAFWRDHHPGERMLDIDHDGCFNCRSVYADPGNLNAIICVWHSAAPCRISLKAHCVSTEFTAKKHGGEKGVPFRLQVDSFRECDNSHIYSAACQVKVFKPKGADRKNRTDREKIDKRTKAERQQYRASAPTTFLEEVAYCPMSRLALNDPAPSASPDHSVLAALEDFLSSSCNQHSVDLVPHVAHPTPPSLRMQQPLPSSASSFRERVVVEQQIRPLSPSLQVQQQQCKRSAQDDEVGLDMGLSEISLVGGKTHLQQVNGSAPLMPPPVKNGRLFEQRVGGVYCGNELSTLVRSDVNVDALPFSRCEISENRTSTSNPSSSFRPIFSFPAPSATVLSANDNAVFKQPHSQLPSSQKRGTTPGDDEILCPGTCSSCGRACSSSFSFVSHRQYSGSHSLSDMSQEWSVKRQRRKRQSISSSWHKSERYPRVDNKTKNDATGVTPSVPFTIATSDYSSQTLDEDNVDGQHRRPSTSSETSQALPSDEKSSKPPSQTTKSEGEDNDEEDFGEEGDDERSEGGCGVPNTLPEDSPATPTSLQIDATPSGTPTARTGVVPRSGANTVSNYGRKARPAFRADMSRTAVSCWLRAAGFGSLRSKFAKFTGADMLRLSRRDLVLMCGTVEGIRLSNALLQKPPRATCTIFVRKDSESVFQAIYLYQQTESELRIRLSSYLKLSVSPQNFSLVLKKSPNVDIAVNDEMVAYFDDQSCYTVKVSETNPEDKVTIFMSKI</sequence>